<comment type="caution">
    <text evidence="9">The sequence shown here is derived from an EMBL/GenBank/DDBJ whole genome shotgun (WGS) entry which is preliminary data.</text>
</comment>
<dbReference type="Pfam" id="PF00293">
    <property type="entry name" value="NUDIX"/>
    <property type="match status" value="1"/>
</dbReference>
<gene>
    <name evidence="9" type="ORF">Q5E86_03600</name>
</gene>
<dbReference type="Proteomes" id="UP001176478">
    <property type="component" value="Unassembled WGS sequence"/>
</dbReference>
<protein>
    <submittedName>
        <fullName evidence="9">CoA pyrophosphatase</fullName>
    </submittedName>
</protein>
<evidence type="ECO:0000256" key="2">
    <source>
        <dbReference type="ARBA" id="ARBA00001946"/>
    </source>
</evidence>
<dbReference type="InterPro" id="IPR045121">
    <property type="entry name" value="CoAse"/>
</dbReference>
<sequence>MTELNNFINRFQFTLPTTRQPVFKAGKSAAVLLPIINKPHPTLLLTQRSPFLRSHAGEVAFPGGASDPEDGSPINTALREAYEEVAIPPEKVKVLGQLAPLQSYGGYEVTPIVGLLPNNIRYQANPSEVASIFEVPLFDALSLQRHKFVDIKRSGRYSRIFFYWYNGRLVWGLTASIIHQLALQLDWAFHNYSPYSAVITVWYF</sequence>
<evidence type="ECO:0000256" key="6">
    <source>
        <dbReference type="ARBA" id="ARBA00022842"/>
    </source>
</evidence>
<dbReference type="SUPFAM" id="SSF55811">
    <property type="entry name" value="Nudix"/>
    <property type="match status" value="1"/>
</dbReference>
<evidence type="ECO:0000256" key="7">
    <source>
        <dbReference type="ARBA" id="ARBA00023211"/>
    </source>
</evidence>
<comment type="cofactor">
    <cofactor evidence="2">
        <name>Mg(2+)</name>
        <dbReference type="ChEBI" id="CHEBI:18420"/>
    </cofactor>
</comment>
<dbReference type="EMBL" id="JAUQTG010000001">
    <property type="protein sequence ID" value="MDO7855474.1"/>
    <property type="molecule type" value="Genomic_DNA"/>
</dbReference>
<keyword evidence="4" id="KW-0479">Metal-binding</keyword>
<dbReference type="InterPro" id="IPR000086">
    <property type="entry name" value="NUDIX_hydrolase_dom"/>
</dbReference>
<evidence type="ECO:0000313" key="9">
    <source>
        <dbReference type="EMBL" id="MDO7855474.1"/>
    </source>
</evidence>
<comment type="cofactor">
    <cofactor evidence="1">
        <name>Mn(2+)</name>
        <dbReference type="ChEBI" id="CHEBI:29035"/>
    </cofactor>
</comment>
<dbReference type="PANTHER" id="PTHR12992:SF11">
    <property type="entry name" value="MITOCHONDRIAL COENZYME A DIPHOSPHATASE NUDT8"/>
    <property type="match status" value="1"/>
</dbReference>
<proteinExistence type="inferred from homology"/>
<dbReference type="InterPro" id="IPR000059">
    <property type="entry name" value="NUDIX_hydrolase_NudL_CS"/>
</dbReference>
<keyword evidence="10" id="KW-1185">Reference proteome</keyword>
<dbReference type="Gene3D" id="3.90.79.10">
    <property type="entry name" value="Nucleoside Triphosphate Pyrophosphohydrolase"/>
    <property type="match status" value="1"/>
</dbReference>
<dbReference type="PROSITE" id="PS51462">
    <property type="entry name" value="NUDIX"/>
    <property type="match status" value="1"/>
</dbReference>
<evidence type="ECO:0000256" key="1">
    <source>
        <dbReference type="ARBA" id="ARBA00001936"/>
    </source>
</evidence>
<dbReference type="PANTHER" id="PTHR12992">
    <property type="entry name" value="NUDIX HYDROLASE"/>
    <property type="match status" value="1"/>
</dbReference>
<keyword evidence="5" id="KW-0378">Hydrolase</keyword>
<keyword evidence="7" id="KW-0464">Manganese</keyword>
<evidence type="ECO:0000256" key="3">
    <source>
        <dbReference type="ARBA" id="ARBA00006506"/>
    </source>
</evidence>
<reference evidence="9" key="2">
    <citation type="journal article" date="2024" name="Int. J. Antimicrob. Agents">
        <title>Identification of a novel Providencia species showing multi-drug-resistant in three patients with hospital-acquired infection.</title>
        <authorList>
            <person name="Yang W."/>
            <person name="Chen J."/>
            <person name="Yang F."/>
            <person name="Ji P."/>
            <person name="Shen S."/>
            <person name="Yin D."/>
            <person name="Hu F."/>
        </authorList>
    </citation>
    <scope>NUCLEOTIDE SEQUENCE</scope>
    <source>
        <strain evidence="9">CRE-138-0111</strain>
    </source>
</reference>
<feature type="domain" description="Nudix hydrolase" evidence="8">
    <location>
        <begin position="26"/>
        <end position="163"/>
    </location>
</feature>
<accession>A0ABT9ALL7</accession>
<dbReference type="PROSITE" id="PS01293">
    <property type="entry name" value="NUDIX_COA"/>
    <property type="match status" value="1"/>
</dbReference>
<reference evidence="9" key="1">
    <citation type="submission" date="2023-07" db="EMBL/GenBank/DDBJ databases">
        <authorList>
            <person name="Yang W."/>
            <person name="Chen J."/>
            <person name="Ji P."/>
            <person name="Hu F."/>
        </authorList>
    </citation>
    <scope>NUCLEOTIDE SEQUENCE</scope>
    <source>
        <strain evidence="9">CRE-138-0111</strain>
    </source>
</reference>
<evidence type="ECO:0000256" key="4">
    <source>
        <dbReference type="ARBA" id="ARBA00022723"/>
    </source>
</evidence>
<organism evidence="9 10">
    <name type="scientific">Providencia huashanensis</name>
    <dbReference type="NCBI Taxonomy" id="3037798"/>
    <lineage>
        <taxon>Bacteria</taxon>
        <taxon>Pseudomonadati</taxon>
        <taxon>Pseudomonadota</taxon>
        <taxon>Gammaproteobacteria</taxon>
        <taxon>Enterobacterales</taxon>
        <taxon>Morganellaceae</taxon>
        <taxon>Providencia</taxon>
    </lineage>
</organism>
<dbReference type="NCBIfam" id="NF007980">
    <property type="entry name" value="PRK10707.1"/>
    <property type="match status" value="1"/>
</dbReference>
<evidence type="ECO:0000256" key="5">
    <source>
        <dbReference type="ARBA" id="ARBA00022801"/>
    </source>
</evidence>
<dbReference type="CDD" id="cd03426">
    <property type="entry name" value="NUDIX_CoAse_Nudt7"/>
    <property type="match status" value="1"/>
</dbReference>
<keyword evidence="6" id="KW-0460">Magnesium</keyword>
<evidence type="ECO:0000313" key="10">
    <source>
        <dbReference type="Proteomes" id="UP001176478"/>
    </source>
</evidence>
<dbReference type="InterPro" id="IPR015797">
    <property type="entry name" value="NUDIX_hydrolase-like_dom_sf"/>
</dbReference>
<evidence type="ECO:0000259" key="8">
    <source>
        <dbReference type="PROSITE" id="PS51462"/>
    </source>
</evidence>
<name>A0ABT9ALL7_9GAMM</name>
<comment type="similarity">
    <text evidence="3">Belongs to the Nudix hydrolase family. PCD1 subfamily.</text>
</comment>